<keyword evidence="3" id="KW-1133">Transmembrane helix</keyword>
<dbReference type="Pfam" id="PF08427">
    <property type="entry name" value="ARMH3_C"/>
    <property type="match status" value="1"/>
</dbReference>
<evidence type="ECO:0000313" key="7">
    <source>
        <dbReference type="Proteomes" id="UP000254866"/>
    </source>
</evidence>
<feature type="domain" description="Armadillo-like helical" evidence="5">
    <location>
        <begin position="384"/>
        <end position="608"/>
    </location>
</feature>
<dbReference type="AlphaFoldDB" id="A0A370TUN3"/>
<dbReference type="SMART" id="SM01158">
    <property type="entry name" value="DUF1741"/>
    <property type="match status" value="1"/>
</dbReference>
<dbReference type="InterPro" id="IPR039868">
    <property type="entry name" value="ARMD3-like"/>
</dbReference>
<name>A0A370TUN3_9HELO</name>
<accession>A0A370TUN3</accession>
<dbReference type="EMBL" id="NPIC01000002">
    <property type="protein sequence ID" value="RDL39229.1"/>
    <property type="molecule type" value="Genomic_DNA"/>
</dbReference>
<organism evidence="6 7">
    <name type="scientific">Venustampulla echinocandica</name>
    <dbReference type="NCBI Taxonomy" id="2656787"/>
    <lineage>
        <taxon>Eukaryota</taxon>
        <taxon>Fungi</taxon>
        <taxon>Dikarya</taxon>
        <taxon>Ascomycota</taxon>
        <taxon>Pezizomycotina</taxon>
        <taxon>Leotiomycetes</taxon>
        <taxon>Helotiales</taxon>
        <taxon>Pleuroascaceae</taxon>
        <taxon>Venustampulla</taxon>
    </lineage>
</organism>
<comment type="caution">
    <text evidence="6">The sequence shown here is derived from an EMBL/GenBank/DDBJ whole genome shotgun (WGS) entry which is preliminary data.</text>
</comment>
<dbReference type="GO" id="GO:0016020">
    <property type="term" value="C:membrane"/>
    <property type="evidence" value="ECO:0007669"/>
    <property type="project" value="UniProtKB-SubCell"/>
</dbReference>
<dbReference type="InterPro" id="IPR013636">
    <property type="entry name" value="ARMH3_C"/>
</dbReference>
<keyword evidence="4" id="KW-0472">Membrane</keyword>
<evidence type="ECO:0000256" key="4">
    <source>
        <dbReference type="ARBA" id="ARBA00023136"/>
    </source>
</evidence>
<dbReference type="GeneID" id="43596418"/>
<dbReference type="OrthoDB" id="2012278at2759"/>
<dbReference type="PANTHER" id="PTHR13608:SF3">
    <property type="entry name" value="ARMADILLO-LIKE HELICAL DOMAIN-CONTAINING PROTEIN 3"/>
    <property type="match status" value="1"/>
</dbReference>
<comment type="subcellular location">
    <subcellularLocation>
        <location evidence="1">Membrane</location>
    </subcellularLocation>
</comment>
<gene>
    <name evidence="6" type="ORF">BP5553_03569</name>
</gene>
<proteinExistence type="predicted"/>
<evidence type="ECO:0000256" key="3">
    <source>
        <dbReference type="ARBA" id="ARBA00022989"/>
    </source>
</evidence>
<dbReference type="Proteomes" id="UP000254866">
    <property type="component" value="Unassembled WGS sequence"/>
</dbReference>
<dbReference type="RefSeq" id="XP_031871885.1">
    <property type="nucleotide sequence ID" value="XM_032012192.1"/>
</dbReference>
<evidence type="ECO:0000313" key="6">
    <source>
        <dbReference type="EMBL" id="RDL39229.1"/>
    </source>
</evidence>
<dbReference type="GO" id="GO:0005829">
    <property type="term" value="C:cytosol"/>
    <property type="evidence" value="ECO:0007669"/>
    <property type="project" value="TreeGrafter"/>
</dbReference>
<evidence type="ECO:0000256" key="1">
    <source>
        <dbReference type="ARBA" id="ARBA00004370"/>
    </source>
</evidence>
<keyword evidence="7" id="KW-1185">Reference proteome</keyword>
<reference evidence="6 7" key="1">
    <citation type="journal article" date="2018" name="IMA Fungus">
        <title>IMA Genome-F 9: Draft genome sequence of Annulohypoxylon stygium, Aspergillus mulundensis, Berkeleyomyces basicola (syn. Thielaviopsis basicola), Ceratocystis smalleyi, two Cercospora beticola strains, Coleophoma cylindrospora, Fusarium fracticaudum, Phialophora cf. hyalina, and Morchella septimelata.</title>
        <authorList>
            <person name="Wingfield B.D."/>
            <person name="Bills G.F."/>
            <person name="Dong Y."/>
            <person name="Huang W."/>
            <person name="Nel W.J."/>
            <person name="Swalarsk-Parry B.S."/>
            <person name="Vaghefi N."/>
            <person name="Wilken P.M."/>
            <person name="An Z."/>
            <person name="de Beer Z.W."/>
            <person name="De Vos L."/>
            <person name="Chen L."/>
            <person name="Duong T.A."/>
            <person name="Gao Y."/>
            <person name="Hammerbacher A."/>
            <person name="Kikkert J.R."/>
            <person name="Li Y."/>
            <person name="Li H."/>
            <person name="Li K."/>
            <person name="Li Q."/>
            <person name="Liu X."/>
            <person name="Ma X."/>
            <person name="Naidoo K."/>
            <person name="Pethybridge S.J."/>
            <person name="Sun J."/>
            <person name="Steenkamp E.T."/>
            <person name="van der Nest M.A."/>
            <person name="van Wyk S."/>
            <person name="Wingfield M.J."/>
            <person name="Xiong C."/>
            <person name="Yue Q."/>
            <person name="Zhang X."/>
        </authorList>
    </citation>
    <scope>NUCLEOTIDE SEQUENCE [LARGE SCALE GENOMIC DNA]</scope>
    <source>
        <strain evidence="6 7">BP 5553</strain>
    </source>
</reference>
<dbReference type="PANTHER" id="PTHR13608">
    <property type="entry name" value="ARMADILLO-LIKE HELICAL DOMAIN-CONTAINING PROTEIN 3"/>
    <property type="match status" value="1"/>
</dbReference>
<sequence>MEPSPLTQQSRPEVFQQKIVELYEALFKDDDESSHEKSEGFWREFFLLRPDKATLRKILDTLSPGDLLQIQSQTRQFFLRAVACIKAGSAPADVHALDSSDIINVLAGLDQVDAVFTDFVAALDVTIRTGAALGTRQKAIDVALALVSGAHSTSLLSYFTHRDLFPSLMKFIQDSDTTSHALKPFILLGLLANYNKFEFQNPYRLRLDDFVNEGTIQKIIRSVGYTCTATRGKYVALQEDLPEGWSISTTLNMIGLGAIAPGAKTATPVIDPELAKEMLAQLPGNEAAVLLATYDFAHANKLFCFNFVTLPAEKGLEAPIGSFVSVTSYFLQHAHASLWTALYSHLNLIILRLLIEDQVLCKRICSDESKMSVRLCRQRSPYLPFVRGDRMLAASILDTMIDGINHNLRRRLDVDLYRRCVGIILRLISHLSRSRTRLNYHWSELFRSLLSLVRFLTTYTEDLKNLNNIDSLLDDLVNLIALSLSAGEAFLPNPAAYDDLFYKLVETGEILVKFRDNYDLGKRPTSSIDTLISVTTHYKQLLADGAQGRRGKHLTSAQVAGVIKQGYETLSIQAKEGLDGWTKYREADERTFLKKIARAAVEDVKSLVKER</sequence>
<evidence type="ECO:0000259" key="5">
    <source>
        <dbReference type="SMART" id="SM01158"/>
    </source>
</evidence>
<evidence type="ECO:0000256" key="2">
    <source>
        <dbReference type="ARBA" id="ARBA00022692"/>
    </source>
</evidence>
<protein>
    <recommendedName>
        <fullName evidence="5">Armadillo-like helical domain-containing protein</fullName>
    </recommendedName>
</protein>
<keyword evidence="2" id="KW-0812">Transmembrane</keyword>